<proteinExistence type="predicted"/>
<protein>
    <submittedName>
        <fullName evidence="1">Uncharacterized protein</fullName>
    </submittedName>
</protein>
<reference evidence="1" key="1">
    <citation type="submission" date="2020-11" db="EMBL/GenBank/DDBJ databases">
        <authorList>
            <person name="Tran Van P."/>
        </authorList>
    </citation>
    <scope>NUCLEOTIDE SEQUENCE</scope>
</reference>
<dbReference type="EMBL" id="OC000135">
    <property type="protein sequence ID" value="CAD7256255.1"/>
    <property type="molecule type" value="Genomic_DNA"/>
</dbReference>
<name>A0A7R9AM01_TIMSH</name>
<accession>A0A7R9AM01</accession>
<dbReference type="AlphaFoldDB" id="A0A7R9AM01"/>
<gene>
    <name evidence="1" type="ORF">TSIB3V08_LOCUS539</name>
</gene>
<evidence type="ECO:0000313" key="1">
    <source>
        <dbReference type="EMBL" id="CAD7256255.1"/>
    </source>
</evidence>
<organism evidence="1">
    <name type="scientific">Timema shepardi</name>
    <name type="common">Walking stick</name>
    <dbReference type="NCBI Taxonomy" id="629360"/>
    <lineage>
        <taxon>Eukaryota</taxon>
        <taxon>Metazoa</taxon>
        <taxon>Ecdysozoa</taxon>
        <taxon>Arthropoda</taxon>
        <taxon>Hexapoda</taxon>
        <taxon>Insecta</taxon>
        <taxon>Pterygota</taxon>
        <taxon>Neoptera</taxon>
        <taxon>Polyneoptera</taxon>
        <taxon>Phasmatodea</taxon>
        <taxon>Timematodea</taxon>
        <taxon>Timematoidea</taxon>
        <taxon>Timematidae</taxon>
        <taxon>Timema</taxon>
    </lineage>
</organism>
<sequence length="160" mass="17439">MFDCAQPKAASRLANRISGRASLTLDKWVHRNARGNPVKVGITTNIKGCYEAQCCDPQGAEPNIRLKMRGNMRTSKTSLCVALFTMLSCGATVYPTEIRTSISPSSEVELNTTSALANYATEADYKAYRPAQKSDTLPLDRKVTPQILNRVRAGSQPSAN</sequence>